<evidence type="ECO:0000313" key="2">
    <source>
        <dbReference type="Proteomes" id="UP000234530"/>
    </source>
</evidence>
<dbReference type="InterPro" id="IPR045442">
    <property type="entry name" value="DUF6505"/>
</dbReference>
<accession>A0A2H5F280</accession>
<protein>
    <submittedName>
        <fullName evidence="1">Uncharacterized protein</fullName>
    </submittedName>
</protein>
<dbReference type="RefSeq" id="WP_101753606.1">
    <property type="nucleotide sequence ID" value="NZ_CP025430.1"/>
</dbReference>
<dbReference type="Pfam" id="PF20115">
    <property type="entry name" value="DUF6505"/>
    <property type="match status" value="1"/>
</dbReference>
<dbReference type="Proteomes" id="UP000234530">
    <property type="component" value="Chromosome"/>
</dbReference>
<evidence type="ECO:0000313" key="1">
    <source>
        <dbReference type="EMBL" id="AUH65633.1"/>
    </source>
</evidence>
<dbReference type="KEGG" id="pzh:CX676_16985"/>
<name>A0A2H5F280_9RHOB</name>
<proteinExistence type="predicted"/>
<organism evidence="1 2">
    <name type="scientific">Paracoccus zhejiangensis</name>
    <dbReference type="NCBI Taxonomy" id="1077935"/>
    <lineage>
        <taxon>Bacteria</taxon>
        <taxon>Pseudomonadati</taxon>
        <taxon>Pseudomonadota</taxon>
        <taxon>Alphaproteobacteria</taxon>
        <taxon>Rhodobacterales</taxon>
        <taxon>Paracoccaceae</taxon>
        <taxon>Paracoccus</taxon>
    </lineage>
</organism>
<gene>
    <name evidence="1" type="ORF">CX676_16985</name>
</gene>
<dbReference type="AlphaFoldDB" id="A0A2H5F280"/>
<reference evidence="1 2" key="1">
    <citation type="journal article" date="2013" name="Antonie Van Leeuwenhoek">
        <title>Paracoccus zhejiangensis sp. nov., isolated from activated sludge in wastewater-treatment system.</title>
        <authorList>
            <person name="Wu Z.G."/>
            <person name="Zhang D.F."/>
            <person name="Liu Y.L."/>
            <person name="Wang F."/>
            <person name="Jiang X."/>
            <person name="Li C."/>
            <person name="Li S.P."/>
            <person name="Hong Q."/>
            <person name="Li W.J."/>
        </authorList>
    </citation>
    <scope>NUCLEOTIDE SEQUENCE [LARGE SCALE GENOMIC DNA]</scope>
    <source>
        <strain evidence="1 2">J6</strain>
    </source>
</reference>
<dbReference type="EMBL" id="CP025430">
    <property type="protein sequence ID" value="AUH65633.1"/>
    <property type="molecule type" value="Genomic_DNA"/>
</dbReference>
<sequence length="162" mass="17592">MLLARAVHFDESDSRIFHRPAVTGEWAISGGFEFSNWTEADLTGKARQAFANGWLGLESFGRVTFVAVARIEPSEYETLTAALAAHFVSHYGAPSIEAAWPVAAEEMRQMADLCADHAPNTVLTVARRLTEAGVAEDYRYIESQDADLAAFAIHGDTGGSED</sequence>
<keyword evidence="2" id="KW-1185">Reference proteome</keyword>
<dbReference type="OrthoDB" id="7355897at2"/>